<proteinExistence type="predicted"/>
<reference evidence="1 2" key="1">
    <citation type="submission" date="2014-04" db="EMBL/GenBank/DDBJ databases">
        <title>Evolutionary Origins and Diversification of the Mycorrhizal Mutualists.</title>
        <authorList>
            <consortium name="DOE Joint Genome Institute"/>
            <consortium name="Mycorrhizal Genomics Consortium"/>
            <person name="Kohler A."/>
            <person name="Kuo A."/>
            <person name="Nagy L.G."/>
            <person name="Floudas D."/>
            <person name="Copeland A."/>
            <person name="Barry K.W."/>
            <person name="Cichocki N."/>
            <person name="Veneault-Fourrey C."/>
            <person name="LaButti K."/>
            <person name="Lindquist E.A."/>
            <person name="Lipzen A."/>
            <person name="Lundell T."/>
            <person name="Morin E."/>
            <person name="Murat C."/>
            <person name="Riley R."/>
            <person name="Ohm R."/>
            <person name="Sun H."/>
            <person name="Tunlid A."/>
            <person name="Henrissat B."/>
            <person name="Grigoriev I.V."/>
            <person name="Hibbett D.S."/>
            <person name="Martin F."/>
        </authorList>
    </citation>
    <scope>NUCLEOTIDE SEQUENCE [LARGE SCALE GENOMIC DNA]</scope>
    <source>
        <strain evidence="1 2">FD-317 M1</strain>
    </source>
</reference>
<sequence>MTLPSMNDTGAKRLLSDAKNALQLWTRKGFGVRISEALHAGVPKSMSEYANGHVSDEVGTVGDAATVLYLAVIFGARKSKIQPNGAWLNDMFRAATDEPYREGDPGLLREGLNVQG</sequence>
<dbReference type="InterPro" id="IPR052078">
    <property type="entry name" value="Trehalose_Metab_GTase"/>
</dbReference>
<dbReference type="OrthoDB" id="937291at2759"/>
<dbReference type="PANTHER" id="PTHR47779:SF1">
    <property type="entry name" value="SYNTHASE (CCG-9), PUTATIVE (AFU_ORTHOLOGUE AFUA_3G12100)-RELATED"/>
    <property type="match status" value="1"/>
</dbReference>
<dbReference type="Proteomes" id="UP000053593">
    <property type="component" value="Unassembled WGS sequence"/>
</dbReference>
<dbReference type="GO" id="GO:0016740">
    <property type="term" value="F:transferase activity"/>
    <property type="evidence" value="ECO:0007669"/>
    <property type="project" value="UniProtKB-KW"/>
</dbReference>
<name>A0A0D0D143_9AGAR</name>
<accession>A0A0D0D143</accession>
<dbReference type="EMBL" id="KN834766">
    <property type="protein sequence ID" value="KIK62798.1"/>
    <property type="molecule type" value="Genomic_DNA"/>
</dbReference>
<organism evidence="1 2">
    <name type="scientific">Collybiopsis luxurians FD-317 M1</name>
    <dbReference type="NCBI Taxonomy" id="944289"/>
    <lineage>
        <taxon>Eukaryota</taxon>
        <taxon>Fungi</taxon>
        <taxon>Dikarya</taxon>
        <taxon>Basidiomycota</taxon>
        <taxon>Agaricomycotina</taxon>
        <taxon>Agaricomycetes</taxon>
        <taxon>Agaricomycetidae</taxon>
        <taxon>Agaricales</taxon>
        <taxon>Marasmiineae</taxon>
        <taxon>Omphalotaceae</taxon>
        <taxon>Collybiopsis</taxon>
        <taxon>Collybiopsis luxurians</taxon>
    </lineage>
</organism>
<gene>
    <name evidence="1" type="ORF">GYMLUDRAFT_72530</name>
</gene>
<keyword evidence="1" id="KW-0808">Transferase</keyword>
<keyword evidence="2" id="KW-1185">Reference proteome</keyword>
<dbReference type="PANTHER" id="PTHR47779">
    <property type="entry name" value="SYNTHASE (CCG-9), PUTATIVE (AFU_ORTHOLOGUE AFUA_3G12100)-RELATED"/>
    <property type="match status" value="1"/>
</dbReference>
<dbReference type="AlphaFoldDB" id="A0A0D0D143"/>
<dbReference type="HOGENOM" id="CLU_1788046_0_0_1"/>
<evidence type="ECO:0000313" key="1">
    <source>
        <dbReference type="EMBL" id="KIK62798.1"/>
    </source>
</evidence>
<protein>
    <submittedName>
        <fullName evidence="1">Glycosyltransferase family 4 protein</fullName>
    </submittedName>
</protein>
<evidence type="ECO:0000313" key="2">
    <source>
        <dbReference type="Proteomes" id="UP000053593"/>
    </source>
</evidence>